<evidence type="ECO:0000256" key="1">
    <source>
        <dbReference type="SAM" id="MobiDB-lite"/>
    </source>
</evidence>
<dbReference type="SUPFAM" id="SSF51905">
    <property type="entry name" value="FAD/NAD(P)-binding domain"/>
    <property type="match status" value="1"/>
</dbReference>
<name>A0A1L9S611_9EURO</name>
<evidence type="ECO:0000313" key="3">
    <source>
        <dbReference type="EMBL" id="OJJ42560.1"/>
    </source>
</evidence>
<feature type="compositionally biased region" description="Polar residues" evidence="1">
    <location>
        <begin position="106"/>
        <end position="123"/>
    </location>
</feature>
<feature type="region of interest" description="Disordered" evidence="1">
    <location>
        <begin position="106"/>
        <end position="126"/>
    </location>
</feature>
<organism evidence="3 4">
    <name type="scientific">Penicilliopsis zonata CBS 506.65</name>
    <dbReference type="NCBI Taxonomy" id="1073090"/>
    <lineage>
        <taxon>Eukaryota</taxon>
        <taxon>Fungi</taxon>
        <taxon>Dikarya</taxon>
        <taxon>Ascomycota</taxon>
        <taxon>Pezizomycotina</taxon>
        <taxon>Eurotiomycetes</taxon>
        <taxon>Eurotiomycetidae</taxon>
        <taxon>Eurotiales</taxon>
        <taxon>Aspergillaceae</taxon>
        <taxon>Penicilliopsis</taxon>
    </lineage>
</organism>
<dbReference type="Proteomes" id="UP000184188">
    <property type="component" value="Unassembled WGS sequence"/>
</dbReference>
<dbReference type="GO" id="GO:0042147">
    <property type="term" value="P:retrograde transport, endosome to Golgi"/>
    <property type="evidence" value="ECO:0007669"/>
    <property type="project" value="TreeGrafter"/>
</dbReference>
<dbReference type="InterPro" id="IPR006076">
    <property type="entry name" value="FAD-dep_OxRdtase"/>
</dbReference>
<dbReference type="EMBL" id="KV878358">
    <property type="protein sequence ID" value="OJJ42560.1"/>
    <property type="molecule type" value="Genomic_DNA"/>
</dbReference>
<dbReference type="PANTHER" id="PTHR13847">
    <property type="entry name" value="SARCOSINE DEHYDROGENASE-RELATED"/>
    <property type="match status" value="1"/>
</dbReference>
<dbReference type="OrthoDB" id="498204at2759"/>
<dbReference type="Pfam" id="PF01266">
    <property type="entry name" value="DAO"/>
    <property type="match status" value="1"/>
</dbReference>
<evidence type="ECO:0000259" key="2">
    <source>
        <dbReference type="Pfam" id="PF01266"/>
    </source>
</evidence>
<dbReference type="GeneID" id="34616561"/>
<dbReference type="GO" id="GO:0005770">
    <property type="term" value="C:late endosome"/>
    <property type="evidence" value="ECO:0007669"/>
    <property type="project" value="TreeGrafter"/>
</dbReference>
<dbReference type="InterPro" id="IPR036188">
    <property type="entry name" value="FAD/NAD-bd_sf"/>
</dbReference>
<evidence type="ECO:0000313" key="4">
    <source>
        <dbReference type="Proteomes" id="UP000184188"/>
    </source>
</evidence>
<reference evidence="4" key="1">
    <citation type="journal article" date="2017" name="Genome Biol.">
        <title>Comparative genomics reveals high biological diversity and specific adaptations in the industrially and medically important fungal genus Aspergillus.</title>
        <authorList>
            <person name="de Vries R.P."/>
            <person name="Riley R."/>
            <person name="Wiebenga A."/>
            <person name="Aguilar-Osorio G."/>
            <person name="Amillis S."/>
            <person name="Uchima C.A."/>
            <person name="Anderluh G."/>
            <person name="Asadollahi M."/>
            <person name="Askin M."/>
            <person name="Barry K."/>
            <person name="Battaglia E."/>
            <person name="Bayram O."/>
            <person name="Benocci T."/>
            <person name="Braus-Stromeyer S.A."/>
            <person name="Caldana C."/>
            <person name="Canovas D."/>
            <person name="Cerqueira G.C."/>
            <person name="Chen F."/>
            <person name="Chen W."/>
            <person name="Choi C."/>
            <person name="Clum A."/>
            <person name="Dos Santos R.A."/>
            <person name="Damasio A.R."/>
            <person name="Diallinas G."/>
            <person name="Emri T."/>
            <person name="Fekete E."/>
            <person name="Flipphi M."/>
            <person name="Freyberg S."/>
            <person name="Gallo A."/>
            <person name="Gournas C."/>
            <person name="Habgood R."/>
            <person name="Hainaut M."/>
            <person name="Harispe M.L."/>
            <person name="Henrissat B."/>
            <person name="Hilden K.S."/>
            <person name="Hope R."/>
            <person name="Hossain A."/>
            <person name="Karabika E."/>
            <person name="Karaffa L."/>
            <person name="Karanyi Z."/>
            <person name="Krasevec N."/>
            <person name="Kuo A."/>
            <person name="Kusch H."/>
            <person name="LaButti K."/>
            <person name="Lagendijk E.L."/>
            <person name="Lapidus A."/>
            <person name="Levasseur A."/>
            <person name="Lindquist E."/>
            <person name="Lipzen A."/>
            <person name="Logrieco A.F."/>
            <person name="MacCabe A."/>
            <person name="Maekelae M.R."/>
            <person name="Malavazi I."/>
            <person name="Melin P."/>
            <person name="Meyer V."/>
            <person name="Mielnichuk N."/>
            <person name="Miskei M."/>
            <person name="Molnar A.P."/>
            <person name="Mule G."/>
            <person name="Ngan C.Y."/>
            <person name="Orejas M."/>
            <person name="Orosz E."/>
            <person name="Ouedraogo J.P."/>
            <person name="Overkamp K.M."/>
            <person name="Park H.-S."/>
            <person name="Perrone G."/>
            <person name="Piumi F."/>
            <person name="Punt P.J."/>
            <person name="Ram A.F."/>
            <person name="Ramon A."/>
            <person name="Rauscher S."/>
            <person name="Record E."/>
            <person name="Riano-Pachon D.M."/>
            <person name="Robert V."/>
            <person name="Roehrig J."/>
            <person name="Ruller R."/>
            <person name="Salamov A."/>
            <person name="Salih N.S."/>
            <person name="Samson R.A."/>
            <person name="Sandor E."/>
            <person name="Sanguinetti M."/>
            <person name="Schuetze T."/>
            <person name="Sepcic K."/>
            <person name="Shelest E."/>
            <person name="Sherlock G."/>
            <person name="Sophianopoulou V."/>
            <person name="Squina F.M."/>
            <person name="Sun H."/>
            <person name="Susca A."/>
            <person name="Todd R.B."/>
            <person name="Tsang A."/>
            <person name="Unkles S.E."/>
            <person name="van de Wiele N."/>
            <person name="van Rossen-Uffink D."/>
            <person name="Oliveira J.V."/>
            <person name="Vesth T.C."/>
            <person name="Visser J."/>
            <person name="Yu J.-H."/>
            <person name="Zhou M."/>
            <person name="Andersen M.R."/>
            <person name="Archer D.B."/>
            <person name="Baker S.E."/>
            <person name="Benoit I."/>
            <person name="Brakhage A.A."/>
            <person name="Braus G.H."/>
            <person name="Fischer R."/>
            <person name="Frisvad J.C."/>
            <person name="Goldman G.H."/>
            <person name="Houbraken J."/>
            <person name="Oakley B."/>
            <person name="Pocsi I."/>
            <person name="Scazzocchio C."/>
            <person name="Seiboth B."/>
            <person name="vanKuyk P.A."/>
            <person name="Wortman J."/>
            <person name="Dyer P.S."/>
            <person name="Grigoriev I.V."/>
        </authorList>
    </citation>
    <scope>NUCLEOTIDE SEQUENCE [LARGE SCALE GENOMIC DNA]</scope>
    <source>
        <strain evidence="4">CBS 506.65</strain>
    </source>
</reference>
<proteinExistence type="predicted"/>
<sequence length="398" mass="42782">MSLVIIGGGIIGLSTAYYASQSGQKVIIIDSASQLLLSASGFSGGFLARDWFAPDVLPLAELSFRLHRELAEAHDGATKWGYRASRSFSLVNQNGTTVRGEDWLRQGSSRANASKQTLQSNRAPPSISWMDLPSGMNLESISEDGDCAQVDPRALCEWLIQQCERNGVKIHLSTKPTRLVSKNDGGAGDRFSALECVDGQGNTVIIPCADIVIAAGAWTPRVFQTLLHRALSPDITSLAGHSVVLHSPVYTAPTEGVHAVFCSPGEHWSFAPELFSRVDGDKNGAEIFVGGKNSATMPLPESADHVASHRDEKQSREIRETALRILAGTAEVVRESLCFRPISSSGKPIVTAVEGVRSQDGRLYVASGHGPWGISMSLGTGYTVADMIKKRRVKTSRI</sequence>
<dbReference type="STRING" id="1073090.A0A1L9S611"/>
<dbReference type="VEuPathDB" id="FungiDB:ASPZODRAFT_76540"/>
<dbReference type="PANTHER" id="PTHR13847:SF185">
    <property type="entry name" value="FAD DEPENDENT OXIDOREDUCTASE SUPERFAMILY (AFU_ORTHOLOGUE AFUA_3G02360)"/>
    <property type="match status" value="1"/>
</dbReference>
<dbReference type="AlphaFoldDB" id="A0A1L9S611"/>
<accession>A0A1L9S611</accession>
<keyword evidence="4" id="KW-1185">Reference proteome</keyword>
<dbReference type="Gene3D" id="3.30.9.10">
    <property type="entry name" value="D-Amino Acid Oxidase, subunit A, domain 2"/>
    <property type="match status" value="1"/>
</dbReference>
<dbReference type="GO" id="GO:0005829">
    <property type="term" value="C:cytosol"/>
    <property type="evidence" value="ECO:0007669"/>
    <property type="project" value="GOC"/>
</dbReference>
<gene>
    <name evidence="3" type="ORF">ASPZODRAFT_76540</name>
</gene>
<dbReference type="RefSeq" id="XP_022577070.1">
    <property type="nucleotide sequence ID" value="XM_022730097.1"/>
</dbReference>
<protein>
    <recommendedName>
        <fullName evidence="2">FAD dependent oxidoreductase domain-containing protein</fullName>
    </recommendedName>
</protein>
<dbReference type="Gene3D" id="3.50.50.60">
    <property type="entry name" value="FAD/NAD(P)-binding domain"/>
    <property type="match status" value="1"/>
</dbReference>
<feature type="domain" description="FAD dependent oxidoreductase" evidence="2">
    <location>
        <begin position="3"/>
        <end position="387"/>
    </location>
</feature>